<gene>
    <name evidence="15" type="ORF">K1J60_08370</name>
</gene>
<evidence type="ECO:0000256" key="9">
    <source>
        <dbReference type="ARBA" id="ARBA00022989"/>
    </source>
</evidence>
<proteinExistence type="predicted"/>
<dbReference type="InterPro" id="IPR050083">
    <property type="entry name" value="HtpX_protease"/>
</dbReference>
<evidence type="ECO:0000256" key="11">
    <source>
        <dbReference type="ARBA" id="ARBA00023136"/>
    </source>
</evidence>
<feature type="transmembrane region" description="Helical" evidence="13">
    <location>
        <begin position="555"/>
        <end position="575"/>
    </location>
</feature>
<feature type="transmembrane region" description="Helical" evidence="13">
    <location>
        <begin position="444"/>
        <end position="467"/>
    </location>
</feature>
<keyword evidence="3" id="KW-1003">Cell membrane</keyword>
<feature type="transmembrane region" description="Helical" evidence="13">
    <location>
        <begin position="46"/>
        <end position="65"/>
    </location>
</feature>
<evidence type="ECO:0000256" key="7">
    <source>
        <dbReference type="ARBA" id="ARBA00022801"/>
    </source>
</evidence>
<accession>A0ABX8XKS1</accession>
<comment type="subcellular location">
    <subcellularLocation>
        <location evidence="2">Cell membrane</location>
        <topology evidence="2">Multi-pass membrane protein</topology>
    </subcellularLocation>
</comment>
<keyword evidence="16" id="KW-1185">Reference proteome</keyword>
<evidence type="ECO:0000256" key="2">
    <source>
        <dbReference type="ARBA" id="ARBA00004651"/>
    </source>
</evidence>
<evidence type="ECO:0000256" key="8">
    <source>
        <dbReference type="ARBA" id="ARBA00022833"/>
    </source>
</evidence>
<keyword evidence="4" id="KW-0645">Protease</keyword>
<dbReference type="RefSeq" id="WP_220645627.1">
    <property type="nucleotide sequence ID" value="NZ_CP080647.1"/>
</dbReference>
<dbReference type="PANTHER" id="PTHR43221:SF1">
    <property type="entry name" value="PROTEASE HTPX"/>
    <property type="match status" value="1"/>
</dbReference>
<dbReference type="Gene3D" id="3.30.2010.10">
    <property type="entry name" value="Metalloproteases ('zincins'), catalytic domain"/>
    <property type="match status" value="1"/>
</dbReference>
<keyword evidence="8" id="KW-0862">Zinc</keyword>
<dbReference type="EC" id="3.4.24.-" evidence="15"/>
<dbReference type="Pfam" id="PF01435">
    <property type="entry name" value="Peptidase_M48"/>
    <property type="match status" value="1"/>
</dbReference>
<evidence type="ECO:0000256" key="6">
    <source>
        <dbReference type="ARBA" id="ARBA00022723"/>
    </source>
</evidence>
<dbReference type="InterPro" id="IPR001915">
    <property type="entry name" value="Peptidase_M48"/>
</dbReference>
<feature type="transmembrane region" description="Helical" evidence="13">
    <location>
        <begin position="12"/>
        <end position="40"/>
    </location>
</feature>
<organism evidence="15 16">
    <name type="scientific">Streptomyces akebiae</name>
    <dbReference type="NCBI Taxonomy" id="2865673"/>
    <lineage>
        <taxon>Bacteria</taxon>
        <taxon>Bacillati</taxon>
        <taxon>Actinomycetota</taxon>
        <taxon>Actinomycetes</taxon>
        <taxon>Kitasatosporales</taxon>
        <taxon>Streptomycetaceae</taxon>
        <taxon>Streptomyces</taxon>
    </lineage>
</organism>
<keyword evidence="7 15" id="KW-0378">Hydrolase</keyword>
<feature type="region of interest" description="Disordered" evidence="12">
    <location>
        <begin position="588"/>
        <end position="646"/>
    </location>
</feature>
<comment type="cofactor">
    <cofactor evidence="1">
        <name>Zn(2+)</name>
        <dbReference type="ChEBI" id="CHEBI:29105"/>
    </cofactor>
</comment>
<dbReference type="CDD" id="cd07328">
    <property type="entry name" value="M48_Ste24p_like"/>
    <property type="match status" value="1"/>
</dbReference>
<keyword evidence="11 13" id="KW-0472">Membrane</keyword>
<feature type="domain" description="Peptidase M48" evidence="14">
    <location>
        <begin position="96"/>
        <end position="241"/>
    </location>
</feature>
<keyword evidence="10 15" id="KW-0482">Metalloprotease</keyword>
<evidence type="ECO:0000313" key="16">
    <source>
        <dbReference type="Proteomes" id="UP000827138"/>
    </source>
</evidence>
<keyword evidence="6" id="KW-0479">Metal-binding</keyword>
<dbReference type="PANTHER" id="PTHR43221">
    <property type="entry name" value="PROTEASE HTPX"/>
    <property type="match status" value="1"/>
</dbReference>
<name>A0ABX8XKS1_9ACTN</name>
<evidence type="ECO:0000256" key="4">
    <source>
        <dbReference type="ARBA" id="ARBA00022670"/>
    </source>
</evidence>
<dbReference type="EMBL" id="CP080647">
    <property type="protein sequence ID" value="QYX76516.1"/>
    <property type="molecule type" value="Genomic_DNA"/>
</dbReference>
<dbReference type="GO" id="GO:0008237">
    <property type="term" value="F:metallopeptidase activity"/>
    <property type="evidence" value="ECO:0007669"/>
    <property type="project" value="UniProtKB-KW"/>
</dbReference>
<keyword evidence="9 13" id="KW-1133">Transmembrane helix</keyword>
<sequence length="646" mass="69685">MTRRVRIATASVLLLGFYVLVAGGALLWLLLFGAALWLTVFTSQPFPAQVFVVCAGTAPLAVALADAAYRTIFLTTDTPEDEVLADVGQAPQLYGLVQEVAAELGTEPPSIIRFTTNANAAVIETDTRFIGLGEGNRCLVIGLPLLAVLTQDQLRAVLAHELAHFSLGHSRARAFTLRLDTSLRLAEDSLDRMGDANGLVRQYRGLPRLFVAGYRRFARMLTAATRRRQEEEADREAVRLYGVDLLADALRARGDVELAWPAFRKTFLDRKREPVGRRPDDPFRVFAMMAASPEMRPAFERLRAQVVSDPRHSPCDAPHADFAARIRAARTAGPRTGRTAAIAARAGDLLPDMLYENDLVRLLPECEVAQLMPWQDWVAVLAERRAVRLVGALMRAVDDVAGGGPDALSLRRVIAVLDSGERMPLAWALGSRLPRNRRRNDDPLAVLVTAVTALVSALLVSGCGASWRFDWTGGVIAEPADGTPPEDVAAWVEEAVFQPDRTAWLTFRLAELGLDDRTPACRLSAPSATDGGAAADFVLGEVDTELPEKTSSLVFVLRSAALSVIVGSVLLGLAVSWGQGREWLRHDTTRSDTFDSGGGTGHVPSATTSGPFPSWSPTPLMPVPGAEAPPSLPLSTPLDVGPLTVP</sequence>
<evidence type="ECO:0000256" key="12">
    <source>
        <dbReference type="SAM" id="MobiDB-lite"/>
    </source>
</evidence>
<evidence type="ECO:0000256" key="1">
    <source>
        <dbReference type="ARBA" id="ARBA00001947"/>
    </source>
</evidence>
<evidence type="ECO:0000259" key="14">
    <source>
        <dbReference type="Pfam" id="PF01435"/>
    </source>
</evidence>
<keyword evidence="5 13" id="KW-0812">Transmembrane</keyword>
<evidence type="ECO:0000256" key="5">
    <source>
        <dbReference type="ARBA" id="ARBA00022692"/>
    </source>
</evidence>
<evidence type="ECO:0000256" key="13">
    <source>
        <dbReference type="SAM" id="Phobius"/>
    </source>
</evidence>
<evidence type="ECO:0000256" key="10">
    <source>
        <dbReference type="ARBA" id="ARBA00023049"/>
    </source>
</evidence>
<evidence type="ECO:0000256" key="3">
    <source>
        <dbReference type="ARBA" id="ARBA00022475"/>
    </source>
</evidence>
<evidence type="ECO:0000313" key="15">
    <source>
        <dbReference type="EMBL" id="QYX76516.1"/>
    </source>
</evidence>
<dbReference type="Proteomes" id="UP000827138">
    <property type="component" value="Chromosome"/>
</dbReference>
<reference evidence="15 16" key="1">
    <citation type="submission" date="2021-08" db="EMBL/GenBank/DDBJ databases">
        <authorList>
            <person name="Ping M."/>
        </authorList>
    </citation>
    <scope>NUCLEOTIDE SEQUENCE [LARGE SCALE GENOMIC DNA]</scope>
    <source>
        <strain evidence="15 16">MG28</strain>
    </source>
</reference>
<protein>
    <submittedName>
        <fullName evidence="15">M48 family metalloprotease</fullName>
        <ecNumber evidence="15">3.4.24.-</ecNumber>
    </submittedName>
</protein>